<comment type="caution">
    <text evidence="4">The sequence shown here is derived from an EMBL/GenBank/DDBJ whole genome shotgun (WGS) entry which is preliminary data.</text>
</comment>
<dbReference type="InterPro" id="IPR000182">
    <property type="entry name" value="GNAT_dom"/>
</dbReference>
<dbReference type="CDD" id="cd04301">
    <property type="entry name" value="NAT_SF"/>
    <property type="match status" value="1"/>
</dbReference>
<dbReference type="Proteomes" id="UP000269438">
    <property type="component" value="Unassembled WGS sequence"/>
</dbReference>
<name>A0A3L7AFV4_9MICO</name>
<keyword evidence="1 4" id="KW-0808">Transferase</keyword>
<protein>
    <submittedName>
        <fullName evidence="4">GNAT family N-acetyltransferase</fullName>
    </submittedName>
</protein>
<dbReference type="SUPFAM" id="SSF55729">
    <property type="entry name" value="Acyl-CoA N-acyltransferases (Nat)"/>
    <property type="match status" value="1"/>
</dbReference>
<evidence type="ECO:0000313" key="4">
    <source>
        <dbReference type="EMBL" id="RLP79336.1"/>
    </source>
</evidence>
<organism evidence="4 5">
    <name type="scientific">Mycetocola lacteus</name>
    <dbReference type="NCBI Taxonomy" id="76637"/>
    <lineage>
        <taxon>Bacteria</taxon>
        <taxon>Bacillati</taxon>
        <taxon>Actinomycetota</taxon>
        <taxon>Actinomycetes</taxon>
        <taxon>Micrococcales</taxon>
        <taxon>Microbacteriaceae</taxon>
        <taxon>Mycetocola</taxon>
    </lineage>
</organism>
<keyword evidence="2" id="KW-0012">Acyltransferase</keyword>
<dbReference type="InterPro" id="IPR050832">
    <property type="entry name" value="Bact_Acetyltransf"/>
</dbReference>
<dbReference type="InterPro" id="IPR016181">
    <property type="entry name" value="Acyl_CoA_acyltransferase"/>
</dbReference>
<accession>A0A3L7AFV4</accession>
<evidence type="ECO:0000256" key="2">
    <source>
        <dbReference type="ARBA" id="ARBA00023315"/>
    </source>
</evidence>
<dbReference type="OrthoDB" id="70840at2"/>
<evidence type="ECO:0000313" key="5">
    <source>
        <dbReference type="Proteomes" id="UP000269438"/>
    </source>
</evidence>
<dbReference type="RefSeq" id="WP_121689500.1">
    <property type="nucleotide sequence ID" value="NZ_RCUY01000015.1"/>
</dbReference>
<proteinExistence type="predicted"/>
<dbReference type="AlphaFoldDB" id="A0A3L7AFV4"/>
<dbReference type="Gene3D" id="3.40.630.30">
    <property type="match status" value="1"/>
</dbReference>
<dbReference type="Pfam" id="PF00583">
    <property type="entry name" value="Acetyltransf_1"/>
    <property type="match status" value="1"/>
</dbReference>
<reference evidence="4 5" key="1">
    <citation type="submission" date="2018-10" db="EMBL/GenBank/DDBJ databases">
        <authorList>
            <person name="Li J."/>
        </authorList>
    </citation>
    <scope>NUCLEOTIDE SEQUENCE [LARGE SCALE GENOMIC DNA]</scope>
    <source>
        <strain evidence="4 5">JCM 11654</strain>
    </source>
</reference>
<dbReference type="PANTHER" id="PTHR43877:SF2">
    <property type="entry name" value="AMINOALKYLPHOSPHONATE N-ACETYLTRANSFERASE-RELATED"/>
    <property type="match status" value="1"/>
</dbReference>
<evidence type="ECO:0000259" key="3">
    <source>
        <dbReference type="PROSITE" id="PS51186"/>
    </source>
</evidence>
<dbReference type="GO" id="GO:0016747">
    <property type="term" value="F:acyltransferase activity, transferring groups other than amino-acyl groups"/>
    <property type="evidence" value="ECO:0007669"/>
    <property type="project" value="InterPro"/>
</dbReference>
<keyword evidence="5" id="KW-1185">Reference proteome</keyword>
<evidence type="ECO:0000256" key="1">
    <source>
        <dbReference type="ARBA" id="ARBA00022679"/>
    </source>
</evidence>
<sequence length="160" mass="17446">MNWQIESVPWDDPEGAALRLAQRAELDARYGSDDHEPGHAPTADEVPVFLVARDESGRALACGGLRNVAEDVLGPGHIEVKRMFVTPAARGTGLSTAMLYRLEEAARALGAHRLVLETGERQPDAIRFYTREGYEPIPGFGDYAGAPESVCFGRDLTPRN</sequence>
<gene>
    <name evidence="4" type="ORF">D9V34_16225</name>
</gene>
<dbReference type="PROSITE" id="PS51186">
    <property type="entry name" value="GNAT"/>
    <property type="match status" value="1"/>
</dbReference>
<dbReference type="PANTHER" id="PTHR43877">
    <property type="entry name" value="AMINOALKYLPHOSPHONATE N-ACETYLTRANSFERASE-RELATED-RELATED"/>
    <property type="match status" value="1"/>
</dbReference>
<feature type="domain" description="N-acetyltransferase" evidence="3">
    <location>
        <begin position="1"/>
        <end position="157"/>
    </location>
</feature>
<dbReference type="EMBL" id="RCUY01000015">
    <property type="protein sequence ID" value="RLP79336.1"/>
    <property type="molecule type" value="Genomic_DNA"/>
</dbReference>